<feature type="disulfide bond" evidence="8">
    <location>
        <begin position="96"/>
        <end position="103"/>
    </location>
</feature>
<evidence type="ECO:0000313" key="13">
    <source>
        <dbReference type="Proteomes" id="UP000076078"/>
    </source>
</evidence>
<evidence type="ECO:0000256" key="3">
    <source>
        <dbReference type="ARBA" id="ARBA00022750"/>
    </source>
</evidence>
<reference evidence="12 13" key="1">
    <citation type="submission" date="2015-12" db="EMBL/GenBank/DDBJ databases">
        <title>Dictyostelia acquired genes for synthesis and detection of signals that induce cell-type specialization by lateral gene transfer from prokaryotes.</title>
        <authorList>
            <person name="Gloeckner G."/>
            <person name="Schaap P."/>
        </authorList>
    </citation>
    <scope>NUCLEOTIDE SEQUENCE [LARGE SCALE GENOMIC DNA]</scope>
    <source>
        <strain evidence="12 13">TK</strain>
    </source>
</reference>
<evidence type="ECO:0000256" key="8">
    <source>
        <dbReference type="PIRSR" id="PIRSR601461-2"/>
    </source>
</evidence>
<name>A0A152AA70_TIELA</name>
<evidence type="ECO:0000256" key="10">
    <source>
        <dbReference type="SAM" id="SignalP"/>
    </source>
</evidence>
<dbReference type="InParanoid" id="A0A152AA70"/>
<dbReference type="InterPro" id="IPR001461">
    <property type="entry name" value="Aspartic_peptidase_A1"/>
</dbReference>
<proteinExistence type="inferred from homology"/>
<dbReference type="GO" id="GO:0004190">
    <property type="term" value="F:aspartic-type endopeptidase activity"/>
    <property type="evidence" value="ECO:0007669"/>
    <property type="project" value="UniProtKB-KW"/>
</dbReference>
<dbReference type="GO" id="GO:0006508">
    <property type="term" value="P:proteolysis"/>
    <property type="evidence" value="ECO:0007669"/>
    <property type="project" value="UniProtKB-KW"/>
</dbReference>
<dbReference type="FunCoup" id="A0A152AA70">
    <property type="interactions" value="140"/>
</dbReference>
<keyword evidence="5 8" id="KW-1015">Disulfide bond</keyword>
<dbReference type="InterPro" id="IPR021109">
    <property type="entry name" value="Peptidase_aspartic_dom_sf"/>
</dbReference>
<dbReference type="PANTHER" id="PTHR47966">
    <property type="entry name" value="BETA-SITE APP-CLEAVING ENZYME, ISOFORM A-RELATED"/>
    <property type="match status" value="1"/>
</dbReference>
<evidence type="ECO:0000256" key="5">
    <source>
        <dbReference type="ARBA" id="ARBA00023157"/>
    </source>
</evidence>
<dbReference type="FunFam" id="2.40.70.10:FF:000149">
    <property type="entry name" value="Uncharacterized protein"/>
    <property type="match status" value="1"/>
</dbReference>
<dbReference type="Gene3D" id="2.40.70.10">
    <property type="entry name" value="Acid Proteases"/>
    <property type="match status" value="2"/>
</dbReference>
<dbReference type="PROSITE" id="PS00141">
    <property type="entry name" value="ASP_PROTEASE"/>
    <property type="match status" value="2"/>
</dbReference>
<dbReference type="OrthoDB" id="771136at2759"/>
<dbReference type="STRING" id="361077.A0A152AA70"/>
<evidence type="ECO:0000256" key="1">
    <source>
        <dbReference type="ARBA" id="ARBA00007447"/>
    </source>
</evidence>
<keyword evidence="6" id="KW-0325">Glycoprotein</keyword>
<dbReference type="OMA" id="KYDHDAS"/>
<keyword evidence="3 9" id="KW-0064">Aspartyl protease</keyword>
<dbReference type="Proteomes" id="UP000076078">
    <property type="component" value="Unassembled WGS sequence"/>
</dbReference>
<dbReference type="EMBL" id="LODT01000001">
    <property type="protein sequence ID" value="KYR03123.1"/>
    <property type="molecule type" value="Genomic_DNA"/>
</dbReference>
<keyword evidence="10" id="KW-0732">Signal</keyword>
<comment type="caution">
    <text evidence="12">The sequence shown here is derived from an EMBL/GenBank/DDBJ whole genome shotgun (WGS) entry which is preliminary data.</text>
</comment>
<keyword evidence="13" id="KW-1185">Reference proteome</keyword>
<feature type="disulfide bond" evidence="8">
    <location>
        <begin position="305"/>
        <end position="342"/>
    </location>
</feature>
<evidence type="ECO:0000256" key="6">
    <source>
        <dbReference type="ARBA" id="ARBA00023180"/>
    </source>
</evidence>
<evidence type="ECO:0000259" key="11">
    <source>
        <dbReference type="PROSITE" id="PS51767"/>
    </source>
</evidence>
<keyword evidence="4 9" id="KW-0378">Hydrolase</keyword>
<feature type="signal peptide" evidence="10">
    <location>
        <begin position="1"/>
        <end position="18"/>
    </location>
</feature>
<dbReference type="AlphaFoldDB" id="A0A152AA70"/>
<organism evidence="12 13">
    <name type="scientific">Tieghemostelium lacteum</name>
    <name type="common">Slime mold</name>
    <name type="synonym">Dictyostelium lacteum</name>
    <dbReference type="NCBI Taxonomy" id="361077"/>
    <lineage>
        <taxon>Eukaryota</taxon>
        <taxon>Amoebozoa</taxon>
        <taxon>Evosea</taxon>
        <taxon>Eumycetozoa</taxon>
        <taxon>Dictyostelia</taxon>
        <taxon>Dictyosteliales</taxon>
        <taxon>Raperosteliaceae</taxon>
        <taxon>Tieghemostelium</taxon>
    </lineage>
</organism>
<feature type="domain" description="Peptidase A1" evidence="11">
    <location>
        <begin position="65"/>
        <end position="383"/>
    </location>
</feature>
<dbReference type="PROSITE" id="PS51767">
    <property type="entry name" value="PEPTIDASE_A1"/>
    <property type="match status" value="1"/>
</dbReference>
<evidence type="ECO:0000256" key="4">
    <source>
        <dbReference type="ARBA" id="ARBA00022801"/>
    </source>
</evidence>
<keyword evidence="2 9" id="KW-0645">Protease</keyword>
<evidence type="ECO:0000256" key="2">
    <source>
        <dbReference type="ARBA" id="ARBA00022670"/>
    </source>
</evidence>
<evidence type="ECO:0000313" key="12">
    <source>
        <dbReference type="EMBL" id="KYR03123.1"/>
    </source>
</evidence>
<sequence length="394" mass="41984">MKLTLLACFLSFIIVSQALTVPLSYHPASRAARKRIPHNLEKKYNALLGGGSTNIPITDFEDAQYYGSITIGTPGQPFKVVFDTGSSNLWVPSKQCPITVIACDLHNKYNSGASKTYVANGTEFSIQYGSGAMSGFVSQDTVTVGDIVVQNQLFAEATAEPGLAFDFAKFDGILGLAFQSISVNDIPPVFYNMMAQGSISDNLFSFWLSKTPGSNGGELSFGSIDNTKYTGSINYVPLTNETYWNFKMDDFSLSGQSLGFCGASGCSAIADSGTSLIAGPVDFIQALNSKLGAIEVEGEAIFPSCSVISSLPDVSVTLNGVVYTLTPQDYVLQITEFGKTSCLSGFMGIQLPPQLGNLFILGDVFISTYYTVFNYDQKAVGFATAVQNSGSGSN</sequence>
<feature type="active site" evidence="7">
    <location>
        <position position="271"/>
    </location>
</feature>
<dbReference type="PRINTS" id="PR00792">
    <property type="entry name" value="PEPSIN"/>
</dbReference>
<protein>
    <submittedName>
        <fullName evidence="12">Cathepsin D</fullName>
    </submittedName>
</protein>
<dbReference type="FunFam" id="2.40.70.10:FF:000002">
    <property type="entry name" value="Vacuolar aspartic proteinase"/>
    <property type="match status" value="1"/>
</dbReference>
<comment type="similarity">
    <text evidence="1 9">Belongs to the peptidase A1 family.</text>
</comment>
<gene>
    <name evidence="12" type="ORF">DLAC_00619</name>
</gene>
<dbReference type="Pfam" id="PF00026">
    <property type="entry name" value="Asp"/>
    <property type="match status" value="1"/>
</dbReference>
<dbReference type="InterPro" id="IPR033121">
    <property type="entry name" value="PEPTIDASE_A1"/>
</dbReference>
<dbReference type="InterPro" id="IPR001969">
    <property type="entry name" value="Aspartic_peptidase_AS"/>
</dbReference>
<feature type="chain" id="PRO_5007593890" evidence="10">
    <location>
        <begin position="19"/>
        <end position="394"/>
    </location>
</feature>
<evidence type="ECO:0000256" key="9">
    <source>
        <dbReference type="RuleBase" id="RU000454"/>
    </source>
</evidence>
<dbReference type="PANTHER" id="PTHR47966:SF51">
    <property type="entry name" value="BETA-SITE APP-CLEAVING ENZYME, ISOFORM A-RELATED"/>
    <property type="match status" value="1"/>
</dbReference>
<feature type="active site" evidence="7">
    <location>
        <position position="83"/>
    </location>
</feature>
<dbReference type="SUPFAM" id="SSF50630">
    <property type="entry name" value="Acid proteases"/>
    <property type="match status" value="1"/>
</dbReference>
<evidence type="ECO:0000256" key="7">
    <source>
        <dbReference type="PIRSR" id="PIRSR601461-1"/>
    </source>
</evidence>
<accession>A0A152AA70</accession>